<dbReference type="FunFam" id="1.25.40.10:FF:000049">
    <property type="entry name" value="Alpha-soluble NSF attachment protein-like"/>
    <property type="match status" value="1"/>
</dbReference>
<dbReference type="GO" id="GO:0006886">
    <property type="term" value="P:intracellular protein transport"/>
    <property type="evidence" value="ECO:0007669"/>
    <property type="project" value="UniProtKB-UniRule"/>
</dbReference>
<comment type="function">
    <text evidence="7">Required for vesicular transport between the endoplasmic reticulum and the Golgi apparatus.</text>
</comment>
<comment type="caution">
    <text evidence="8">The sequence shown here is derived from an EMBL/GenBank/DDBJ whole genome shotgun (WGS) entry which is preliminary data.</text>
</comment>
<organism evidence="8 9">
    <name type="scientific">Coemansia asiatica</name>
    <dbReference type="NCBI Taxonomy" id="1052880"/>
    <lineage>
        <taxon>Eukaryota</taxon>
        <taxon>Fungi</taxon>
        <taxon>Fungi incertae sedis</taxon>
        <taxon>Zoopagomycota</taxon>
        <taxon>Kickxellomycotina</taxon>
        <taxon>Kickxellomycetes</taxon>
        <taxon>Kickxellales</taxon>
        <taxon>Kickxellaceae</taxon>
        <taxon>Coemansia</taxon>
    </lineage>
</organism>
<dbReference type="CDD" id="cd15832">
    <property type="entry name" value="SNAP"/>
    <property type="match status" value="1"/>
</dbReference>
<dbReference type="GO" id="GO:0005774">
    <property type="term" value="C:vacuolar membrane"/>
    <property type="evidence" value="ECO:0007669"/>
    <property type="project" value="TreeGrafter"/>
</dbReference>
<sequence length="286" mass="32272">MSDKRAQELLQEAAKKATQKGWFSGPKYEEAGELYEQAANQFKIAKLMREAGDAMMSAAQMSLKVNERDDAAQRFVTASKSYKKHYPGQAVDALTQAVALLTERGRFRMAASHKMEIARIYEEDLSDVEKAMDAYDKAAEWYSDEDSPSLANKCLLKVAGFAAQLQNYERAIATFESIAEASLDNQLTKWSVKDYFLKATLCRLAIPDDIGAGEALERYRELDPGFDKTREYKFLDDIIADVKKGDIQSFTDHVASYDQISQLDRWKTTLLLSIKHSIAQAEDDLM</sequence>
<keyword evidence="4 7" id="KW-0931">ER-Golgi transport</keyword>
<dbReference type="Proteomes" id="UP001145021">
    <property type="component" value="Unassembled WGS sequence"/>
</dbReference>
<dbReference type="EMBL" id="JANBOH010000079">
    <property type="protein sequence ID" value="KAJ1646014.1"/>
    <property type="molecule type" value="Genomic_DNA"/>
</dbReference>
<keyword evidence="5 7" id="KW-0653">Protein transport</keyword>
<dbReference type="SUPFAM" id="SSF48452">
    <property type="entry name" value="TPR-like"/>
    <property type="match status" value="1"/>
</dbReference>
<dbReference type="AlphaFoldDB" id="A0A9W7XLL7"/>
<evidence type="ECO:0000256" key="2">
    <source>
        <dbReference type="ARBA" id="ARBA00010050"/>
    </source>
</evidence>
<proteinExistence type="inferred from homology"/>
<evidence type="ECO:0000256" key="3">
    <source>
        <dbReference type="ARBA" id="ARBA00022448"/>
    </source>
</evidence>
<comment type="similarity">
    <text evidence="2 7">Belongs to the SNAP family.</text>
</comment>
<dbReference type="GO" id="GO:0031201">
    <property type="term" value="C:SNARE complex"/>
    <property type="evidence" value="ECO:0007669"/>
    <property type="project" value="TreeGrafter"/>
</dbReference>
<dbReference type="GO" id="GO:0005483">
    <property type="term" value="F:soluble NSF attachment protein activity"/>
    <property type="evidence" value="ECO:0007669"/>
    <property type="project" value="UniProtKB-ARBA"/>
</dbReference>
<keyword evidence="6 7" id="KW-0472">Membrane</keyword>
<evidence type="ECO:0000256" key="1">
    <source>
        <dbReference type="ARBA" id="ARBA00004170"/>
    </source>
</evidence>
<comment type="subcellular location">
    <subcellularLocation>
        <location evidence="1 7">Membrane</location>
        <topology evidence="1 7">Peripheral membrane protein</topology>
    </subcellularLocation>
</comment>
<dbReference type="GO" id="GO:0035494">
    <property type="term" value="P:SNARE complex disassembly"/>
    <property type="evidence" value="ECO:0007669"/>
    <property type="project" value="TreeGrafter"/>
</dbReference>
<evidence type="ECO:0000313" key="9">
    <source>
        <dbReference type="Proteomes" id="UP001145021"/>
    </source>
</evidence>
<evidence type="ECO:0000256" key="5">
    <source>
        <dbReference type="ARBA" id="ARBA00022927"/>
    </source>
</evidence>
<name>A0A9W7XLL7_9FUNG</name>
<reference evidence="8" key="1">
    <citation type="submission" date="2022-07" db="EMBL/GenBank/DDBJ databases">
        <title>Phylogenomic reconstructions and comparative analyses of Kickxellomycotina fungi.</title>
        <authorList>
            <person name="Reynolds N.K."/>
            <person name="Stajich J.E."/>
            <person name="Barry K."/>
            <person name="Grigoriev I.V."/>
            <person name="Crous P."/>
            <person name="Smith M.E."/>
        </authorList>
    </citation>
    <scope>NUCLEOTIDE SEQUENCE</scope>
    <source>
        <strain evidence="8">NBRC 105413</strain>
    </source>
</reference>
<dbReference type="GO" id="GO:0019905">
    <property type="term" value="F:syntaxin binding"/>
    <property type="evidence" value="ECO:0007669"/>
    <property type="project" value="TreeGrafter"/>
</dbReference>
<dbReference type="Gene3D" id="1.25.40.10">
    <property type="entry name" value="Tetratricopeptide repeat domain"/>
    <property type="match status" value="1"/>
</dbReference>
<gene>
    <name evidence="8" type="primary">SEC17</name>
    <name evidence="8" type="ORF">LPJ64_002478</name>
</gene>
<keyword evidence="3 7" id="KW-0813">Transport</keyword>
<evidence type="ECO:0000313" key="8">
    <source>
        <dbReference type="EMBL" id="KAJ1646014.1"/>
    </source>
</evidence>
<evidence type="ECO:0000256" key="7">
    <source>
        <dbReference type="RuleBase" id="RU367013"/>
    </source>
</evidence>
<dbReference type="InterPro" id="IPR011990">
    <property type="entry name" value="TPR-like_helical_dom_sf"/>
</dbReference>
<evidence type="ECO:0000256" key="4">
    <source>
        <dbReference type="ARBA" id="ARBA00022892"/>
    </source>
</evidence>
<accession>A0A9W7XLL7</accession>
<dbReference type="PANTHER" id="PTHR13768:SF8">
    <property type="entry name" value="ALPHA-SOLUBLE NSF ATTACHMENT PROTEIN"/>
    <property type="match status" value="1"/>
</dbReference>
<protein>
    <submittedName>
        <fullName evidence="8">Vesicular-fusion protein S17</fullName>
    </submittedName>
</protein>
<dbReference type="PRINTS" id="PR00448">
    <property type="entry name" value="NSFATTACHMNT"/>
</dbReference>
<dbReference type="Pfam" id="PF14938">
    <property type="entry name" value="SNAP"/>
    <property type="match status" value="1"/>
</dbReference>
<keyword evidence="9" id="KW-1185">Reference proteome</keyword>
<dbReference type="PANTHER" id="PTHR13768">
    <property type="entry name" value="SOLUBLE NSF ATTACHMENT PROTEIN SNAP"/>
    <property type="match status" value="1"/>
</dbReference>
<dbReference type="InterPro" id="IPR000744">
    <property type="entry name" value="NSF_attach"/>
</dbReference>
<evidence type="ECO:0000256" key="6">
    <source>
        <dbReference type="ARBA" id="ARBA00023136"/>
    </source>
</evidence>